<dbReference type="PANTHER" id="PTHR42794">
    <property type="entry name" value="HEMIN IMPORT ATP-BINDING PROTEIN HMUV"/>
    <property type="match status" value="1"/>
</dbReference>
<evidence type="ECO:0000259" key="4">
    <source>
        <dbReference type="PROSITE" id="PS50893"/>
    </source>
</evidence>
<dbReference type="InterPro" id="IPR017871">
    <property type="entry name" value="ABC_transporter-like_CS"/>
</dbReference>
<feature type="domain" description="ABC transporter" evidence="4">
    <location>
        <begin position="2"/>
        <end position="238"/>
    </location>
</feature>
<proteinExistence type="predicted"/>
<comment type="caution">
    <text evidence="5">The sequence shown here is derived from an EMBL/GenBank/DDBJ whole genome shotgun (WGS) entry which is preliminary data.</text>
</comment>
<keyword evidence="1" id="KW-0813">Transport</keyword>
<dbReference type="FunFam" id="3.40.50.300:FF:000134">
    <property type="entry name" value="Iron-enterobactin ABC transporter ATP-binding protein"/>
    <property type="match status" value="1"/>
</dbReference>
<dbReference type="PANTHER" id="PTHR42794:SF2">
    <property type="entry name" value="ABC TRANSPORTER ATP-BINDING PROTEIN"/>
    <property type="match status" value="1"/>
</dbReference>
<dbReference type="GO" id="GO:0005524">
    <property type="term" value="F:ATP binding"/>
    <property type="evidence" value="ECO:0007669"/>
    <property type="project" value="UniProtKB-KW"/>
</dbReference>
<dbReference type="InterPro" id="IPR003439">
    <property type="entry name" value="ABC_transporter-like_ATP-bd"/>
</dbReference>
<dbReference type="InterPro" id="IPR027417">
    <property type="entry name" value="P-loop_NTPase"/>
</dbReference>
<gene>
    <name evidence="5" type="ORF">FB557_1487</name>
</gene>
<dbReference type="Proteomes" id="UP000315628">
    <property type="component" value="Unassembled WGS sequence"/>
</dbReference>
<dbReference type="InterPro" id="IPR003593">
    <property type="entry name" value="AAA+_ATPase"/>
</dbReference>
<keyword evidence="2" id="KW-0547">Nucleotide-binding</keyword>
<evidence type="ECO:0000256" key="3">
    <source>
        <dbReference type="ARBA" id="ARBA00022840"/>
    </source>
</evidence>
<dbReference type="SUPFAM" id="SSF52540">
    <property type="entry name" value="P-loop containing nucleoside triphosphate hydrolases"/>
    <property type="match status" value="1"/>
</dbReference>
<dbReference type="RefSeq" id="WP_144856943.1">
    <property type="nucleotide sequence ID" value="NZ_BAAAYT010000001.1"/>
</dbReference>
<dbReference type="GO" id="GO:0016887">
    <property type="term" value="F:ATP hydrolysis activity"/>
    <property type="evidence" value="ECO:0007669"/>
    <property type="project" value="InterPro"/>
</dbReference>
<evidence type="ECO:0000313" key="5">
    <source>
        <dbReference type="EMBL" id="TWD15947.1"/>
    </source>
</evidence>
<reference evidence="5 6" key="1">
    <citation type="submission" date="2019-06" db="EMBL/GenBank/DDBJ databases">
        <title>Sequencing the genomes of 1000 actinobacteria strains.</title>
        <authorList>
            <person name="Klenk H.-P."/>
        </authorList>
    </citation>
    <scope>NUCLEOTIDE SEQUENCE [LARGE SCALE GENOMIC DNA]</scope>
    <source>
        <strain evidence="5 6">DSM 18935</strain>
    </source>
</reference>
<dbReference type="Gene3D" id="3.40.50.300">
    <property type="entry name" value="P-loop containing nucleotide triphosphate hydrolases"/>
    <property type="match status" value="1"/>
</dbReference>
<accession>A0A560WE58</accession>
<evidence type="ECO:0000313" key="6">
    <source>
        <dbReference type="Proteomes" id="UP000315628"/>
    </source>
</evidence>
<dbReference type="PROSITE" id="PS00211">
    <property type="entry name" value="ABC_TRANSPORTER_1"/>
    <property type="match status" value="1"/>
</dbReference>
<dbReference type="OrthoDB" id="5296765at2"/>
<name>A0A560WE58_9MICO</name>
<dbReference type="CDD" id="cd03214">
    <property type="entry name" value="ABC_Iron-Siderophores_B12_Hemin"/>
    <property type="match status" value="1"/>
</dbReference>
<sequence length="265" mass="28067">MLRASAISYSYGSMLAVDRVDLTARPGRVLGVIGPNGSGKSTVLRCLFHGLTPDSGEVSIEGRPLSSLSARDIARLLAVVVQENVGESTLDVAEMVLLGRTVRLSGFRSTTAADHEAAAEALERVGATHLAQRPLAELSGGEKQRVLIARALAQGTSYLLLDEPTNHLDIRYQHEVLALLRGLAGDLGAAVVVVLHDLNLAAAYCDDLVLLEQGRMVAQGTVDEVLDPAVVQRVYGIATERLDRDGELHLLFRSVGAASTAGDLS</sequence>
<evidence type="ECO:0000256" key="2">
    <source>
        <dbReference type="ARBA" id="ARBA00022741"/>
    </source>
</evidence>
<protein>
    <submittedName>
        <fullName evidence="5">Iron complex transport system ATP-binding protein</fullName>
    </submittedName>
</protein>
<keyword evidence="6" id="KW-1185">Reference proteome</keyword>
<keyword evidence="3 5" id="KW-0067">ATP-binding</keyword>
<dbReference type="SMART" id="SM00382">
    <property type="entry name" value="AAA"/>
    <property type="match status" value="1"/>
</dbReference>
<dbReference type="AlphaFoldDB" id="A0A560WE58"/>
<dbReference type="PROSITE" id="PS50893">
    <property type="entry name" value="ABC_TRANSPORTER_2"/>
    <property type="match status" value="1"/>
</dbReference>
<dbReference type="Pfam" id="PF00005">
    <property type="entry name" value="ABC_tran"/>
    <property type="match status" value="1"/>
</dbReference>
<dbReference type="EMBL" id="VIUW01000002">
    <property type="protein sequence ID" value="TWD15947.1"/>
    <property type="molecule type" value="Genomic_DNA"/>
</dbReference>
<organism evidence="5 6">
    <name type="scientific">Marihabitans asiaticum</name>
    <dbReference type="NCBI Taxonomy" id="415218"/>
    <lineage>
        <taxon>Bacteria</taxon>
        <taxon>Bacillati</taxon>
        <taxon>Actinomycetota</taxon>
        <taxon>Actinomycetes</taxon>
        <taxon>Micrococcales</taxon>
        <taxon>Intrasporangiaceae</taxon>
        <taxon>Marihabitans</taxon>
    </lineage>
</organism>
<evidence type="ECO:0000256" key="1">
    <source>
        <dbReference type="ARBA" id="ARBA00022448"/>
    </source>
</evidence>